<protein>
    <submittedName>
        <fullName evidence="1">Uncharacterized protein</fullName>
    </submittedName>
</protein>
<dbReference type="EMBL" id="CADCWJ010000776">
    <property type="protein sequence ID" value="CAA9582568.1"/>
    <property type="molecule type" value="Genomic_DNA"/>
</dbReference>
<evidence type="ECO:0000313" key="1">
    <source>
        <dbReference type="EMBL" id="CAA9582568.1"/>
    </source>
</evidence>
<organism evidence="1">
    <name type="scientific">uncultured Thermomicrobiales bacterium</name>
    <dbReference type="NCBI Taxonomy" id="1645740"/>
    <lineage>
        <taxon>Bacteria</taxon>
        <taxon>Pseudomonadati</taxon>
        <taxon>Thermomicrobiota</taxon>
        <taxon>Thermomicrobia</taxon>
        <taxon>Thermomicrobiales</taxon>
        <taxon>environmental samples</taxon>
    </lineage>
</organism>
<gene>
    <name evidence="1" type="ORF">AVDCRST_MAG87-3544</name>
</gene>
<dbReference type="AlphaFoldDB" id="A0A6J4VLB9"/>
<reference evidence="1" key="1">
    <citation type="submission" date="2020-02" db="EMBL/GenBank/DDBJ databases">
        <authorList>
            <person name="Meier V. D."/>
        </authorList>
    </citation>
    <scope>NUCLEOTIDE SEQUENCE</scope>
    <source>
        <strain evidence="1">AVDCRST_MAG87</strain>
    </source>
</reference>
<name>A0A6J4VLB9_9BACT</name>
<proteinExistence type="predicted"/>
<accession>A0A6J4VLB9</accession>
<sequence length="97" mass="10907">MAAAGDFRAIRDRIDEHDHEVGIRASNPRSLASVLIGQPAVQSVRIDAQDRIIAATNDVRTFYRIVPLAAQREKIRLFEIQPTDESLTSVFSYLVEK</sequence>